<gene>
    <name evidence="2" type="ORF">AMAG_07197</name>
</gene>
<evidence type="ECO:0000313" key="3">
    <source>
        <dbReference type="Proteomes" id="UP000054350"/>
    </source>
</evidence>
<keyword evidence="3" id="KW-1185">Reference proteome</keyword>
<dbReference type="AlphaFoldDB" id="A0A0L0SHJ1"/>
<dbReference type="Gene3D" id="3.30.1050.10">
    <property type="entry name" value="SCP2 sterol-binding domain"/>
    <property type="match status" value="1"/>
</dbReference>
<dbReference type="GO" id="GO:0005829">
    <property type="term" value="C:cytosol"/>
    <property type="evidence" value="ECO:0007669"/>
    <property type="project" value="TreeGrafter"/>
</dbReference>
<evidence type="ECO:0000313" key="2">
    <source>
        <dbReference type="EMBL" id="KNE61929.1"/>
    </source>
</evidence>
<dbReference type="InterPro" id="IPR003033">
    <property type="entry name" value="SCP2_sterol-bd_dom"/>
</dbReference>
<dbReference type="PANTHER" id="PTHR10094:SF25">
    <property type="entry name" value="SCP2 STEROL-BINDING DOMAIN-CONTAINING PROTEIN 1"/>
    <property type="match status" value="1"/>
</dbReference>
<dbReference type="STRING" id="578462.A0A0L0SHJ1"/>
<dbReference type="OrthoDB" id="10265837at2759"/>
<feature type="domain" description="SCP2" evidence="1">
    <location>
        <begin position="36"/>
        <end position="137"/>
    </location>
</feature>
<dbReference type="Proteomes" id="UP000054350">
    <property type="component" value="Unassembled WGS sequence"/>
</dbReference>
<organism evidence="2 3">
    <name type="scientific">Allomyces macrogynus (strain ATCC 38327)</name>
    <name type="common">Allomyces javanicus var. macrogynus</name>
    <dbReference type="NCBI Taxonomy" id="578462"/>
    <lineage>
        <taxon>Eukaryota</taxon>
        <taxon>Fungi</taxon>
        <taxon>Fungi incertae sedis</taxon>
        <taxon>Blastocladiomycota</taxon>
        <taxon>Blastocladiomycetes</taxon>
        <taxon>Blastocladiales</taxon>
        <taxon>Blastocladiaceae</taxon>
        <taxon>Allomyces</taxon>
    </lineage>
</organism>
<name>A0A0L0SHJ1_ALLM3</name>
<dbReference type="eggNOG" id="ENOG502S7C2">
    <property type="taxonomic scope" value="Eukaryota"/>
</dbReference>
<reference evidence="3" key="2">
    <citation type="submission" date="2009-11" db="EMBL/GenBank/DDBJ databases">
        <title>The Genome Sequence of Allomyces macrogynus strain ATCC 38327.</title>
        <authorList>
            <consortium name="The Broad Institute Genome Sequencing Platform"/>
            <person name="Russ C."/>
            <person name="Cuomo C."/>
            <person name="Shea T."/>
            <person name="Young S.K."/>
            <person name="Zeng Q."/>
            <person name="Koehrsen M."/>
            <person name="Haas B."/>
            <person name="Borodovsky M."/>
            <person name="Guigo R."/>
            <person name="Alvarado L."/>
            <person name="Berlin A."/>
            <person name="Borenstein D."/>
            <person name="Chen Z."/>
            <person name="Engels R."/>
            <person name="Freedman E."/>
            <person name="Gellesch M."/>
            <person name="Goldberg J."/>
            <person name="Griggs A."/>
            <person name="Gujja S."/>
            <person name="Heiman D."/>
            <person name="Hepburn T."/>
            <person name="Howarth C."/>
            <person name="Jen D."/>
            <person name="Larson L."/>
            <person name="Lewis B."/>
            <person name="Mehta T."/>
            <person name="Park D."/>
            <person name="Pearson M."/>
            <person name="Roberts A."/>
            <person name="Saif S."/>
            <person name="Shenoy N."/>
            <person name="Sisk P."/>
            <person name="Stolte C."/>
            <person name="Sykes S."/>
            <person name="Walk T."/>
            <person name="White J."/>
            <person name="Yandava C."/>
            <person name="Burger G."/>
            <person name="Gray M.W."/>
            <person name="Holland P.W.H."/>
            <person name="King N."/>
            <person name="Lang F.B.F."/>
            <person name="Roger A.J."/>
            <person name="Ruiz-Trillo I."/>
            <person name="Lander E."/>
            <person name="Nusbaum C."/>
        </authorList>
    </citation>
    <scope>NUCLEOTIDE SEQUENCE [LARGE SCALE GENOMIC DNA]</scope>
    <source>
        <strain evidence="3">ATCC 38327</strain>
    </source>
</reference>
<dbReference type="Pfam" id="PF02036">
    <property type="entry name" value="SCP2"/>
    <property type="match status" value="1"/>
</dbReference>
<accession>A0A0L0SHJ1</accession>
<dbReference type="VEuPathDB" id="FungiDB:AMAG_07197"/>
<dbReference type="InterPro" id="IPR036527">
    <property type="entry name" value="SCP2_sterol-bd_dom_sf"/>
</dbReference>
<dbReference type="PANTHER" id="PTHR10094">
    <property type="entry name" value="STEROL CARRIER PROTEIN 2 SCP-2 FAMILY PROTEIN"/>
    <property type="match status" value="1"/>
</dbReference>
<dbReference type="OMA" id="REFMHER"/>
<evidence type="ECO:0000259" key="1">
    <source>
        <dbReference type="Pfam" id="PF02036"/>
    </source>
</evidence>
<dbReference type="EMBL" id="GG745339">
    <property type="protein sequence ID" value="KNE61929.1"/>
    <property type="molecule type" value="Genomic_DNA"/>
</dbReference>
<proteinExistence type="predicted"/>
<dbReference type="SUPFAM" id="SSF55718">
    <property type="entry name" value="SCP-like"/>
    <property type="match status" value="1"/>
</dbReference>
<protein>
    <recommendedName>
        <fullName evidence="1">SCP2 domain-containing protein</fullName>
    </recommendedName>
</protein>
<reference evidence="2 3" key="1">
    <citation type="submission" date="2009-11" db="EMBL/GenBank/DDBJ databases">
        <title>Annotation of Allomyces macrogynus ATCC 38327.</title>
        <authorList>
            <consortium name="The Broad Institute Genome Sequencing Platform"/>
            <person name="Russ C."/>
            <person name="Cuomo C."/>
            <person name="Burger G."/>
            <person name="Gray M.W."/>
            <person name="Holland P.W.H."/>
            <person name="King N."/>
            <person name="Lang F.B.F."/>
            <person name="Roger A.J."/>
            <person name="Ruiz-Trillo I."/>
            <person name="Young S.K."/>
            <person name="Zeng Q."/>
            <person name="Gargeya S."/>
            <person name="Fitzgerald M."/>
            <person name="Haas B."/>
            <person name="Abouelleil A."/>
            <person name="Alvarado L."/>
            <person name="Arachchi H.M."/>
            <person name="Berlin A."/>
            <person name="Chapman S.B."/>
            <person name="Gearin G."/>
            <person name="Goldberg J."/>
            <person name="Griggs A."/>
            <person name="Gujja S."/>
            <person name="Hansen M."/>
            <person name="Heiman D."/>
            <person name="Howarth C."/>
            <person name="Larimer J."/>
            <person name="Lui A."/>
            <person name="MacDonald P.J.P."/>
            <person name="McCowen C."/>
            <person name="Montmayeur A."/>
            <person name="Murphy C."/>
            <person name="Neiman D."/>
            <person name="Pearson M."/>
            <person name="Priest M."/>
            <person name="Roberts A."/>
            <person name="Saif S."/>
            <person name="Shea T."/>
            <person name="Sisk P."/>
            <person name="Stolte C."/>
            <person name="Sykes S."/>
            <person name="Wortman J."/>
            <person name="Nusbaum C."/>
            <person name="Birren B."/>
        </authorList>
    </citation>
    <scope>NUCLEOTIDE SEQUENCE [LARGE SCALE GENOMIC DNA]</scope>
    <source>
        <strain evidence="2 3">ATCC 38327</strain>
    </source>
</reference>
<sequence>MAPTRTNSASTTASGNAGDLSLATTLFTELDRELQANPRLVGSLRALFCIRVTRRGLRKGEWYLLCRGQTSPPLVSTAMPSVGHERKEKLPVVMIEIDQRDLFNFFSGGLNSYKAITTGRVRVAGDLTVAMALEDVFRKAGGVEKTMQSLRMYEQTRATSKL</sequence>